<dbReference type="InterPro" id="IPR014726">
    <property type="entry name" value="Ribosomal_uL2_dom3"/>
</dbReference>
<dbReference type="AlphaFoldDB" id="A0A0D6LP97"/>
<dbReference type="InterPro" id="IPR002171">
    <property type="entry name" value="Ribosomal_uL2"/>
</dbReference>
<dbReference type="Proteomes" id="UP000054495">
    <property type="component" value="Unassembled WGS sequence"/>
</dbReference>
<evidence type="ECO:0000256" key="6">
    <source>
        <dbReference type="ARBA" id="ARBA00035350"/>
    </source>
</evidence>
<sequence length="163" mass="17636">MGCTALPLGPQLGQHGSSVANFDKDFNRETGILNQYPNSIGNCATVTAHNPETKETPILLQSGAKKDIQSAILVVIGFVTGGGRSDKSTLKAGSAYHKYNCKRNNWSGARVAAMNLAEHPWHRKDQSSRFVSSLPVVPGKFVKCGVESVKITKEESFNLINIH</sequence>
<dbReference type="SUPFAM" id="SSF54747">
    <property type="entry name" value="Ribosomal L11/L12e N-terminal domain"/>
    <property type="match status" value="1"/>
</dbReference>
<evidence type="ECO:0000256" key="2">
    <source>
        <dbReference type="ARBA" id="ARBA00010537"/>
    </source>
</evidence>
<dbReference type="PANTHER" id="PTHR13691:SF16">
    <property type="entry name" value="LARGE RIBOSOMAL SUBUNIT PROTEIN UL2"/>
    <property type="match status" value="1"/>
</dbReference>
<proteinExistence type="inferred from homology"/>
<gene>
    <name evidence="8" type="ORF">ANCCEY_09059</name>
</gene>
<evidence type="ECO:0000256" key="4">
    <source>
        <dbReference type="ARBA" id="ARBA00023274"/>
    </source>
</evidence>
<evidence type="ECO:0000256" key="5">
    <source>
        <dbReference type="ARBA" id="ARBA00035242"/>
    </source>
</evidence>
<dbReference type="InterPro" id="IPR036796">
    <property type="entry name" value="Ribosomal_uL11_N_sf"/>
</dbReference>
<evidence type="ECO:0000313" key="9">
    <source>
        <dbReference type="Proteomes" id="UP000054495"/>
    </source>
</evidence>
<feature type="domain" description="Large ribosomal subunit protein uL2 C-terminal" evidence="7">
    <location>
        <begin position="38"/>
        <end position="138"/>
    </location>
</feature>
<keyword evidence="3 8" id="KW-0689">Ribosomal protein</keyword>
<dbReference type="GO" id="GO:0002181">
    <property type="term" value="P:cytoplasmic translation"/>
    <property type="evidence" value="ECO:0007669"/>
    <property type="project" value="TreeGrafter"/>
</dbReference>
<dbReference type="GO" id="GO:0003735">
    <property type="term" value="F:structural constituent of ribosome"/>
    <property type="evidence" value="ECO:0007669"/>
    <property type="project" value="InterPro"/>
</dbReference>
<comment type="similarity">
    <text evidence="1">Belongs to the universal ribosomal protein uL2 family.</text>
</comment>
<keyword evidence="4" id="KW-0687">Ribonucleoprotein</keyword>
<dbReference type="Pfam" id="PF03947">
    <property type="entry name" value="Ribosomal_L2_C"/>
    <property type="match status" value="1"/>
</dbReference>
<dbReference type="SUPFAM" id="SSF50104">
    <property type="entry name" value="Translation proteins SH3-like domain"/>
    <property type="match status" value="1"/>
</dbReference>
<organism evidence="8 9">
    <name type="scientific">Ancylostoma ceylanicum</name>
    <dbReference type="NCBI Taxonomy" id="53326"/>
    <lineage>
        <taxon>Eukaryota</taxon>
        <taxon>Metazoa</taxon>
        <taxon>Ecdysozoa</taxon>
        <taxon>Nematoda</taxon>
        <taxon>Chromadorea</taxon>
        <taxon>Rhabditida</taxon>
        <taxon>Rhabditina</taxon>
        <taxon>Rhabditomorpha</taxon>
        <taxon>Strongyloidea</taxon>
        <taxon>Ancylostomatidae</taxon>
        <taxon>Ancylostomatinae</taxon>
        <taxon>Ancylostoma</taxon>
    </lineage>
</organism>
<protein>
    <recommendedName>
        <fullName evidence="5">Large ribosomal subunit protein uL2</fullName>
    </recommendedName>
    <alternativeName>
        <fullName evidence="6">60S ribosomal protein L8</fullName>
    </alternativeName>
</protein>
<dbReference type="PANTHER" id="PTHR13691">
    <property type="entry name" value="RIBOSOMAL PROTEIN L2"/>
    <property type="match status" value="1"/>
</dbReference>
<dbReference type="InterPro" id="IPR022669">
    <property type="entry name" value="Ribosomal_uL2_C"/>
</dbReference>
<dbReference type="GO" id="GO:0022625">
    <property type="term" value="C:cytosolic large ribosomal subunit"/>
    <property type="evidence" value="ECO:0007669"/>
    <property type="project" value="TreeGrafter"/>
</dbReference>
<dbReference type="SMART" id="SM01382">
    <property type="entry name" value="Ribosomal_L2_C"/>
    <property type="match status" value="1"/>
</dbReference>
<comment type="similarity">
    <text evidence="2">Belongs to the universal ribosomal protein uL11 family.</text>
</comment>
<dbReference type="Gene3D" id="4.10.950.10">
    <property type="entry name" value="Ribosomal protein L2, domain 3"/>
    <property type="match status" value="1"/>
</dbReference>
<dbReference type="GO" id="GO:0003723">
    <property type="term" value="F:RNA binding"/>
    <property type="evidence" value="ECO:0007669"/>
    <property type="project" value="TreeGrafter"/>
</dbReference>
<keyword evidence="9" id="KW-1185">Reference proteome</keyword>
<evidence type="ECO:0000256" key="1">
    <source>
        <dbReference type="ARBA" id="ARBA00005636"/>
    </source>
</evidence>
<evidence type="ECO:0000313" key="8">
    <source>
        <dbReference type="EMBL" id="EPB71836.1"/>
    </source>
</evidence>
<dbReference type="InterPro" id="IPR008991">
    <property type="entry name" value="Translation_prot_SH3-like_sf"/>
</dbReference>
<evidence type="ECO:0000259" key="7">
    <source>
        <dbReference type="SMART" id="SM01382"/>
    </source>
</evidence>
<reference evidence="8 9" key="1">
    <citation type="submission" date="2013-05" db="EMBL/GenBank/DDBJ databases">
        <title>Draft genome of the parasitic nematode Anyclostoma ceylanicum.</title>
        <authorList>
            <person name="Mitreva M."/>
        </authorList>
    </citation>
    <scope>NUCLEOTIDE SEQUENCE [LARGE SCALE GENOMIC DNA]</scope>
</reference>
<name>A0A0D6LP97_9BILA</name>
<accession>A0A0D6LP97</accession>
<evidence type="ECO:0000256" key="3">
    <source>
        <dbReference type="ARBA" id="ARBA00022980"/>
    </source>
</evidence>
<dbReference type="EMBL" id="KE125084">
    <property type="protein sequence ID" value="EPB71836.1"/>
    <property type="molecule type" value="Genomic_DNA"/>
</dbReference>